<evidence type="ECO:0000256" key="1">
    <source>
        <dbReference type="SAM" id="MobiDB-lite"/>
    </source>
</evidence>
<gene>
    <name evidence="2" type="ORF">LBW59_08050</name>
</gene>
<feature type="region of interest" description="Disordered" evidence="1">
    <location>
        <begin position="44"/>
        <end position="107"/>
    </location>
</feature>
<dbReference type="PANTHER" id="PTHR38008:SF2">
    <property type="entry name" value="HEMOLYSIN"/>
    <property type="match status" value="1"/>
</dbReference>
<dbReference type="Pfam" id="PF03891">
    <property type="entry name" value="DUF333"/>
    <property type="match status" value="1"/>
</dbReference>
<organism evidence="2 3">
    <name type="scientific">Ralstonia solanacearum</name>
    <name type="common">Pseudomonas solanacearum</name>
    <dbReference type="NCBI Taxonomy" id="305"/>
    <lineage>
        <taxon>Bacteria</taxon>
        <taxon>Pseudomonadati</taxon>
        <taxon>Pseudomonadota</taxon>
        <taxon>Betaproteobacteria</taxon>
        <taxon>Burkholderiales</taxon>
        <taxon>Burkholderiaceae</taxon>
        <taxon>Ralstonia</taxon>
        <taxon>Ralstonia solanacearum species complex</taxon>
    </lineage>
</organism>
<dbReference type="InterPro" id="IPR005590">
    <property type="entry name" value="DUF333"/>
</dbReference>
<protein>
    <submittedName>
        <fullName evidence="2">DUF333 domain-containing protein</fullName>
    </submittedName>
</protein>
<dbReference type="PANTHER" id="PTHR38008">
    <property type="entry name" value="HEMOLYSIN-RELATED"/>
    <property type="match status" value="1"/>
</dbReference>
<feature type="compositionally biased region" description="Pro residues" evidence="1">
    <location>
        <begin position="70"/>
        <end position="94"/>
    </location>
</feature>
<sequence length="151" mass="15400">MSRAVCFVGGAGQGRRGVVAKGSVLALAVAMSMGLVACSSPMPPWEPPRTTIQPAPQPRVVSPSSSVAPPMRPIVPNPSALPPALPSTSQPPSPQESARTGTANPASAYCLQRGGQLEFSTRAGGGEVGVCVSPGGDECEEWAFLRGSCTW</sequence>
<dbReference type="RefSeq" id="WP_271656441.1">
    <property type="nucleotide sequence ID" value="NZ_JAIVFG010000010.1"/>
</dbReference>
<dbReference type="AlphaFoldDB" id="A0AAW5ZKU8"/>
<reference evidence="2" key="1">
    <citation type="submission" date="2021-09" db="EMBL/GenBank/DDBJ databases">
        <title>Genomic analysis of Ralstonia spp.</title>
        <authorList>
            <person name="Aburjaile F."/>
            <person name="Ariute J.C."/>
            <person name="Pais A.K.L."/>
            <person name="Albuquerque G.M.R."/>
            <person name="Silva A.M.F."/>
            <person name="Brenig B."/>
            <person name="Azevedo V."/>
            <person name="Matiuzzi M."/>
            <person name="Ramos R."/>
            <person name="Goes-Neto A."/>
            <person name="Soares S."/>
            <person name="Iseppon A.M.B."/>
            <person name="Souza E."/>
            <person name="Gama M."/>
        </authorList>
    </citation>
    <scope>NUCLEOTIDE SEQUENCE</scope>
    <source>
        <strain evidence="2">CCRMRs91</strain>
    </source>
</reference>
<feature type="compositionally biased region" description="Low complexity" evidence="1">
    <location>
        <begin position="58"/>
        <end position="69"/>
    </location>
</feature>
<evidence type="ECO:0000313" key="3">
    <source>
        <dbReference type="Proteomes" id="UP001144050"/>
    </source>
</evidence>
<proteinExistence type="predicted"/>
<feature type="compositionally biased region" description="Polar residues" evidence="1">
    <location>
        <begin position="96"/>
        <end position="105"/>
    </location>
</feature>
<evidence type="ECO:0000313" key="2">
    <source>
        <dbReference type="EMBL" id="MDB0570723.1"/>
    </source>
</evidence>
<name>A0AAW5ZKU8_RALSL</name>
<accession>A0AAW5ZKU8</accession>
<dbReference type="Proteomes" id="UP001144050">
    <property type="component" value="Unassembled WGS sequence"/>
</dbReference>
<comment type="caution">
    <text evidence="2">The sequence shown here is derived from an EMBL/GenBank/DDBJ whole genome shotgun (WGS) entry which is preliminary data.</text>
</comment>
<dbReference type="EMBL" id="JAIVFG010000010">
    <property type="protein sequence ID" value="MDB0570723.1"/>
    <property type="molecule type" value="Genomic_DNA"/>
</dbReference>